<gene>
    <name evidence="2" type="ORF">XU08_C0005G0040</name>
</gene>
<organism evidence="2 3">
    <name type="scientific">candidate division WWE3 bacterium CSP1-7</name>
    <dbReference type="NCBI Taxonomy" id="1576480"/>
    <lineage>
        <taxon>Bacteria</taxon>
        <taxon>Katanobacteria</taxon>
    </lineage>
</organism>
<accession>A0A0T5ZWX8</accession>
<evidence type="ECO:0008006" key="4">
    <source>
        <dbReference type="Google" id="ProtNLM"/>
    </source>
</evidence>
<dbReference type="Proteomes" id="UP000051297">
    <property type="component" value="Unassembled WGS sequence"/>
</dbReference>
<evidence type="ECO:0000313" key="3">
    <source>
        <dbReference type="Proteomes" id="UP000051297"/>
    </source>
</evidence>
<protein>
    <recommendedName>
        <fullName evidence="4">Lipoprotein</fullName>
    </recommendedName>
</protein>
<comment type="caution">
    <text evidence="2">The sequence shown here is derived from an EMBL/GenBank/DDBJ whole genome shotgun (WGS) entry which is preliminary data.</text>
</comment>
<sequence>MNRKLIFTLFALVLTGLLTACNGTVPVTVESTAVIPTEVLPTAVPFPTPTLEPTTIPTEVPTPTATPDPVMAIVWDIAQQMLAECTGAYTIYDFKPEYSIEAQQAYMDQLWTRVSEHPEIWREVGGGSSQVVSLLSETWVLANDGVNPNPFALAEDRSESPSDSEMMFCEGYVLTYDGTIAENKDGDGILVGEAYLFYEVGGTQPYVLDGELKEVIFTFPPVP</sequence>
<evidence type="ECO:0000256" key="1">
    <source>
        <dbReference type="SAM" id="SignalP"/>
    </source>
</evidence>
<feature type="chain" id="PRO_5006667483" description="Lipoprotein" evidence="1">
    <location>
        <begin position="21"/>
        <end position="223"/>
    </location>
</feature>
<keyword evidence="1" id="KW-0732">Signal</keyword>
<dbReference type="PROSITE" id="PS51257">
    <property type="entry name" value="PROKAR_LIPOPROTEIN"/>
    <property type="match status" value="1"/>
</dbReference>
<dbReference type="PATRIC" id="fig|1576480.3.peg.578"/>
<dbReference type="STRING" id="1576480.XU08_C0005G0040"/>
<dbReference type="EMBL" id="LDXK01000005">
    <property type="protein sequence ID" value="KRT67279.1"/>
    <property type="molecule type" value="Genomic_DNA"/>
</dbReference>
<name>A0A0T5ZWX8_UNCKA</name>
<feature type="signal peptide" evidence="1">
    <location>
        <begin position="1"/>
        <end position="20"/>
    </location>
</feature>
<reference evidence="2 3" key="1">
    <citation type="submission" date="2015-05" db="EMBL/GenBank/DDBJ databases">
        <title>Critical biogeochemical functions in the subsurface are associated with bacteria from new phyla and little studied lineages.</title>
        <authorList>
            <person name="Hug L.A."/>
            <person name="Thomas B.C."/>
            <person name="Sharon I."/>
            <person name="Brown C.T."/>
            <person name="Sharma R."/>
            <person name="Hettich R.L."/>
            <person name="Wilkins M.J."/>
            <person name="Williams K.H."/>
            <person name="Singh A."/>
            <person name="Banfield J.F."/>
        </authorList>
    </citation>
    <scope>NUCLEOTIDE SEQUENCE [LARGE SCALE GENOMIC DNA]</scope>
    <source>
        <strain evidence="2">CSP1-7</strain>
    </source>
</reference>
<evidence type="ECO:0000313" key="2">
    <source>
        <dbReference type="EMBL" id="KRT67279.1"/>
    </source>
</evidence>
<proteinExistence type="predicted"/>
<dbReference type="AlphaFoldDB" id="A0A0T5ZWX8"/>